<dbReference type="Gene3D" id="3.30.40.10">
    <property type="entry name" value="Zinc/RING finger domain, C3HC4 (zinc finger)"/>
    <property type="match status" value="1"/>
</dbReference>
<dbReference type="AlphaFoldDB" id="A0A4U1FFU2"/>
<comment type="subcellular location">
    <subcellularLocation>
        <location evidence="2">Endomembrane system</location>
        <topology evidence="2">Multi-pass membrane protein</topology>
    </subcellularLocation>
</comment>
<organism evidence="10 11">
    <name type="scientific">Monodon monoceros</name>
    <name type="common">Narwhal</name>
    <name type="synonym">Ceratodon monodon</name>
    <dbReference type="NCBI Taxonomy" id="40151"/>
    <lineage>
        <taxon>Eukaryota</taxon>
        <taxon>Metazoa</taxon>
        <taxon>Chordata</taxon>
        <taxon>Craniata</taxon>
        <taxon>Vertebrata</taxon>
        <taxon>Euteleostomi</taxon>
        <taxon>Mammalia</taxon>
        <taxon>Eutheria</taxon>
        <taxon>Laurasiatheria</taxon>
        <taxon>Artiodactyla</taxon>
        <taxon>Whippomorpha</taxon>
        <taxon>Cetacea</taxon>
        <taxon>Odontoceti</taxon>
        <taxon>Monodontidae</taxon>
        <taxon>Monodon</taxon>
    </lineage>
</organism>
<dbReference type="InterPro" id="IPR013083">
    <property type="entry name" value="Znf_RING/FYVE/PHD"/>
</dbReference>
<evidence type="ECO:0000256" key="1">
    <source>
        <dbReference type="ARBA" id="ARBA00000900"/>
    </source>
</evidence>
<keyword evidence="5" id="KW-0808">Transferase</keyword>
<keyword evidence="7" id="KW-0833">Ubl conjugation pathway</keyword>
<keyword evidence="9" id="KW-0472">Membrane</keyword>
<proteinExistence type="predicted"/>
<dbReference type="GO" id="GO:1904294">
    <property type="term" value="P:positive regulation of ERAD pathway"/>
    <property type="evidence" value="ECO:0007669"/>
    <property type="project" value="InterPro"/>
</dbReference>
<dbReference type="EMBL" id="RWIC01000152">
    <property type="protein sequence ID" value="TKC48633.1"/>
    <property type="molecule type" value="Genomic_DNA"/>
</dbReference>
<reference evidence="11" key="1">
    <citation type="journal article" date="2019" name="IScience">
        <title>Narwhal Genome Reveals Long-Term Low Genetic Diversity despite Current Large Abundance Size.</title>
        <authorList>
            <person name="Westbury M.V."/>
            <person name="Petersen B."/>
            <person name="Garde E."/>
            <person name="Heide-Jorgensen M.P."/>
            <person name="Lorenzen E.D."/>
        </authorList>
    </citation>
    <scope>NUCLEOTIDE SEQUENCE [LARGE SCALE GENOMIC DNA]</scope>
</reference>
<evidence type="ECO:0000256" key="2">
    <source>
        <dbReference type="ARBA" id="ARBA00004127"/>
    </source>
</evidence>
<evidence type="ECO:0000256" key="8">
    <source>
        <dbReference type="ARBA" id="ARBA00022989"/>
    </source>
</evidence>
<gene>
    <name evidence="10" type="ORF">EI555_009187</name>
</gene>
<dbReference type="InterPro" id="IPR044235">
    <property type="entry name" value="RNFT1/2"/>
</dbReference>
<keyword evidence="8" id="KW-1133">Transmembrane helix</keyword>
<evidence type="ECO:0000256" key="4">
    <source>
        <dbReference type="ARBA" id="ARBA00012483"/>
    </source>
</evidence>
<dbReference type="GO" id="GO:0061630">
    <property type="term" value="F:ubiquitin protein ligase activity"/>
    <property type="evidence" value="ECO:0007669"/>
    <property type="project" value="UniProtKB-EC"/>
</dbReference>
<comment type="pathway">
    <text evidence="3">Protein modification; protein ubiquitination.</text>
</comment>
<protein>
    <recommendedName>
        <fullName evidence="4">RING-type E3 ubiquitin transferase</fullName>
        <ecNumber evidence="4">2.3.2.27</ecNumber>
    </recommendedName>
</protein>
<dbReference type="PANTHER" id="PTHR15860:SF1">
    <property type="entry name" value="E3 UBIQUITIN-PROTEIN LIGASE RNFT1"/>
    <property type="match status" value="1"/>
</dbReference>
<name>A0A4U1FFU2_MONMO</name>
<dbReference type="Proteomes" id="UP000308365">
    <property type="component" value="Unassembled WGS sequence"/>
</dbReference>
<dbReference type="SUPFAM" id="SSF57850">
    <property type="entry name" value="RING/U-box"/>
    <property type="match status" value="1"/>
</dbReference>
<evidence type="ECO:0000256" key="9">
    <source>
        <dbReference type="ARBA" id="ARBA00023136"/>
    </source>
</evidence>
<dbReference type="GO" id="GO:0005783">
    <property type="term" value="C:endoplasmic reticulum"/>
    <property type="evidence" value="ECO:0007669"/>
    <property type="project" value="TreeGrafter"/>
</dbReference>
<keyword evidence="6" id="KW-0812">Transmembrane</keyword>
<comment type="caution">
    <text evidence="10">The sequence shown here is derived from an EMBL/GenBank/DDBJ whole genome shotgun (WGS) entry which is preliminary data.</text>
</comment>
<evidence type="ECO:0000256" key="7">
    <source>
        <dbReference type="ARBA" id="ARBA00022786"/>
    </source>
</evidence>
<comment type="catalytic activity">
    <reaction evidence="1">
        <text>S-ubiquitinyl-[E2 ubiquitin-conjugating enzyme]-L-cysteine + [acceptor protein]-L-lysine = [E2 ubiquitin-conjugating enzyme]-L-cysteine + N(6)-ubiquitinyl-[acceptor protein]-L-lysine.</text>
        <dbReference type="EC" id="2.3.2.27"/>
    </reaction>
</comment>
<evidence type="ECO:0000313" key="10">
    <source>
        <dbReference type="EMBL" id="TKC48633.1"/>
    </source>
</evidence>
<accession>A0A4U1FFU2</accession>
<evidence type="ECO:0000256" key="6">
    <source>
        <dbReference type="ARBA" id="ARBA00022692"/>
    </source>
</evidence>
<evidence type="ECO:0000256" key="5">
    <source>
        <dbReference type="ARBA" id="ARBA00022679"/>
    </source>
</evidence>
<dbReference type="PANTHER" id="PTHR15860">
    <property type="entry name" value="UNCHARACTERIZED RING FINGER-CONTAINING PROTEIN"/>
    <property type="match status" value="1"/>
</dbReference>
<dbReference type="EC" id="2.3.2.27" evidence="4"/>
<evidence type="ECO:0000256" key="3">
    <source>
        <dbReference type="ARBA" id="ARBA00004906"/>
    </source>
</evidence>
<evidence type="ECO:0000313" key="11">
    <source>
        <dbReference type="Proteomes" id="UP000308365"/>
    </source>
</evidence>
<sequence>MGEGPCLHSGYVRIRINSMPKRCAENPSSRNMWNVSWNWATNNFQLCKQKHCKSGFSKKKVLKHSSLYYKLIFLNPTLDHSSFSEVLWIIRITDFVLKLLFIGSKNLIGLLVYALRRIIVTYLDVDDICSVCQGEFQKIILPISQHVFLKNALIALWFYRGNICPLCRTVISDLRNRWKDGAASSYLQIQLSPMDY</sequence>